<keyword evidence="4" id="KW-1133">Transmembrane helix</keyword>
<dbReference type="PANTHER" id="PTHR12154">
    <property type="entry name" value="GLYCOSYL TRANSFERASE-RELATED"/>
    <property type="match status" value="1"/>
</dbReference>
<dbReference type="AlphaFoldDB" id="A0A099KXW8"/>
<accession>A0A099KXW8</accession>
<keyword evidence="3" id="KW-0256">Endoplasmic reticulum</keyword>
<protein>
    <submittedName>
        <fullName evidence="6">Oligosaccharide biosynthesis protein Alg14 like protein</fullName>
    </submittedName>
</protein>
<organism evidence="6 7">
    <name type="scientific">Colwellia psychrerythraea</name>
    <name type="common">Vibrio psychroerythus</name>
    <dbReference type="NCBI Taxonomy" id="28229"/>
    <lineage>
        <taxon>Bacteria</taxon>
        <taxon>Pseudomonadati</taxon>
        <taxon>Pseudomonadota</taxon>
        <taxon>Gammaproteobacteria</taxon>
        <taxon>Alteromonadales</taxon>
        <taxon>Colwelliaceae</taxon>
        <taxon>Colwellia</taxon>
    </lineage>
</organism>
<dbReference type="OrthoDB" id="555447at2"/>
<dbReference type="SUPFAM" id="SSF53756">
    <property type="entry name" value="UDP-Glycosyltransferase/glycogen phosphorylase"/>
    <property type="match status" value="1"/>
</dbReference>
<evidence type="ECO:0000256" key="2">
    <source>
        <dbReference type="ARBA" id="ARBA00022692"/>
    </source>
</evidence>
<dbReference type="PANTHER" id="PTHR12154:SF4">
    <property type="entry name" value="UDP-N-ACETYLGLUCOSAMINE TRANSFERASE SUBUNIT ALG14 HOMOLOG"/>
    <property type="match status" value="1"/>
</dbReference>
<evidence type="ECO:0000313" key="6">
    <source>
        <dbReference type="EMBL" id="KGJ94697.1"/>
    </source>
</evidence>
<dbReference type="PATRIC" id="fig|28229.4.peg.905"/>
<evidence type="ECO:0000256" key="5">
    <source>
        <dbReference type="ARBA" id="ARBA00023136"/>
    </source>
</evidence>
<evidence type="ECO:0000256" key="4">
    <source>
        <dbReference type="ARBA" id="ARBA00022989"/>
    </source>
</evidence>
<name>A0A099KXW8_COLPS</name>
<evidence type="ECO:0000256" key="3">
    <source>
        <dbReference type="ARBA" id="ARBA00022824"/>
    </source>
</evidence>
<dbReference type="InterPro" id="IPR013969">
    <property type="entry name" value="Oligosacch_biosynth_Alg14"/>
</dbReference>
<keyword evidence="5" id="KW-0472">Membrane</keyword>
<dbReference type="Pfam" id="PF08660">
    <property type="entry name" value="Alg14"/>
    <property type="match status" value="1"/>
</dbReference>
<evidence type="ECO:0000256" key="1">
    <source>
        <dbReference type="ARBA" id="ARBA00004389"/>
    </source>
</evidence>
<comment type="caution">
    <text evidence="6">The sequence shown here is derived from an EMBL/GenBank/DDBJ whole genome shotgun (WGS) entry which is preliminary data.</text>
</comment>
<reference evidence="6 7" key="1">
    <citation type="submission" date="2014-08" db="EMBL/GenBank/DDBJ databases">
        <title>Genomic and Phenotypic Diversity of Colwellia psychrerythraea strains from Disparate Marine Basins.</title>
        <authorList>
            <person name="Techtmann S.M."/>
            <person name="Stelling S.C."/>
            <person name="Utturkar S.M."/>
            <person name="Alshibli N."/>
            <person name="Harris A."/>
            <person name="Brown S.D."/>
            <person name="Hazen T.C."/>
        </authorList>
    </citation>
    <scope>NUCLEOTIDE SEQUENCE [LARGE SCALE GENOMIC DNA]</scope>
    <source>
        <strain evidence="6 7">ND2E</strain>
    </source>
</reference>
<dbReference type="GO" id="GO:0006488">
    <property type="term" value="P:dolichol-linked oligosaccharide biosynthetic process"/>
    <property type="evidence" value="ECO:0007669"/>
    <property type="project" value="InterPro"/>
</dbReference>
<evidence type="ECO:0000313" key="7">
    <source>
        <dbReference type="Proteomes" id="UP000029843"/>
    </source>
</evidence>
<gene>
    <name evidence="6" type="ORF">ND2E_1886</name>
</gene>
<sequence>MNFEKKKILVILAGGGFLGQMKQVIRNLNIETVELYYVTAEDSTSVFKELDDSKCYIIPKTTHFSTRSISVRIRDFLKSFWSARKIVSEVKPDIIISVASSMAIPIFIWSISQGAKRVFIESLTRVSDLSRTGKIIYRLKLANRFYVQWKEIKNKYPKTIYKGKIL</sequence>
<dbReference type="Gene3D" id="3.40.50.2000">
    <property type="entry name" value="Glycogen Phosphorylase B"/>
    <property type="match status" value="1"/>
</dbReference>
<dbReference type="Proteomes" id="UP000029843">
    <property type="component" value="Unassembled WGS sequence"/>
</dbReference>
<dbReference type="EMBL" id="JQED01000005">
    <property type="protein sequence ID" value="KGJ94697.1"/>
    <property type="molecule type" value="Genomic_DNA"/>
</dbReference>
<proteinExistence type="predicted"/>
<dbReference type="GO" id="GO:0004577">
    <property type="term" value="F:N-acetylglucosaminyldiphosphodolichol N-acetylglucosaminyltransferase activity"/>
    <property type="evidence" value="ECO:0007669"/>
    <property type="project" value="TreeGrafter"/>
</dbReference>
<comment type="subcellular location">
    <subcellularLocation>
        <location evidence="1">Endoplasmic reticulum membrane</location>
        <topology evidence="1">Single-pass membrane protein</topology>
    </subcellularLocation>
</comment>
<dbReference type="RefSeq" id="WP_052056246.1">
    <property type="nucleotide sequence ID" value="NZ_JQED01000005.1"/>
</dbReference>
<keyword evidence="2" id="KW-0812">Transmembrane</keyword>